<dbReference type="AlphaFoldDB" id="A0A852SJK4"/>
<sequence length="334" mass="34056">MSRAYLVTEKGAAAELVDRDLSEIFGDEESAGEAGSVDLDVLATSINYKDGMALMGKPGIVRRYPLVPGIDVVGRVTASRASAFSVGDVVLLNGDGLGETRHGGLAEHARVRADALLPLPAGLTPEQAAAVGTAGFTSMLAVLALADAGVEPGDGEVLVTGAAGGVGSIAIALLAGREYTVVASSGRAEAEGDYLRRLGAARVIDRSALSEEGGPLQKATWAAAVDSVGSHTLANVLAQTRYGGTVVACGLAQGSDLPTTVLPFILRSVTLTGANSVEAPRALRERAWAALAEELDLELLDSLTTTVAFEDVPAVAERILAGEVRGRTVVTVGS</sequence>
<dbReference type="CDD" id="cd08288">
    <property type="entry name" value="MDR_yhdh"/>
    <property type="match status" value="1"/>
</dbReference>
<dbReference type="InterPro" id="IPR051397">
    <property type="entry name" value="Zn-ADH-like_protein"/>
</dbReference>
<dbReference type="Pfam" id="PF00107">
    <property type="entry name" value="ADH_zinc_N"/>
    <property type="match status" value="1"/>
</dbReference>
<gene>
    <name evidence="2" type="ORF">BJ984_000818</name>
</gene>
<dbReference type="InterPro" id="IPR011032">
    <property type="entry name" value="GroES-like_sf"/>
</dbReference>
<dbReference type="RefSeq" id="WP_179546944.1">
    <property type="nucleotide sequence ID" value="NZ_BSEW01000001.1"/>
</dbReference>
<accession>A0A852SJK4</accession>
<dbReference type="NCBIfam" id="TIGR02823">
    <property type="entry name" value="oxido_YhdH"/>
    <property type="match status" value="1"/>
</dbReference>
<dbReference type="EMBL" id="JACCBM010000001">
    <property type="protein sequence ID" value="NYD69660.1"/>
    <property type="molecule type" value="Genomic_DNA"/>
</dbReference>
<keyword evidence="2" id="KW-0560">Oxidoreductase</keyword>
<dbReference type="SUPFAM" id="SSF50129">
    <property type="entry name" value="GroES-like"/>
    <property type="match status" value="1"/>
</dbReference>
<dbReference type="EC" id="1.3.1.-" evidence="2"/>
<name>A0A852SJK4_9MICO</name>
<dbReference type="InterPro" id="IPR014188">
    <property type="entry name" value="Acrylyl-CoA_reductase_AcuI"/>
</dbReference>
<dbReference type="InterPro" id="IPR020843">
    <property type="entry name" value="ER"/>
</dbReference>
<feature type="domain" description="Enoyl reductase (ER)" evidence="1">
    <location>
        <begin position="19"/>
        <end position="330"/>
    </location>
</feature>
<dbReference type="PANTHER" id="PTHR43677:SF1">
    <property type="entry name" value="ACRYLYL-COA REDUCTASE ACUI-RELATED"/>
    <property type="match status" value="1"/>
</dbReference>
<dbReference type="Gene3D" id="3.90.180.10">
    <property type="entry name" value="Medium-chain alcohol dehydrogenases, catalytic domain"/>
    <property type="match status" value="1"/>
</dbReference>
<dbReference type="InterPro" id="IPR013154">
    <property type="entry name" value="ADH-like_N"/>
</dbReference>
<comment type="caution">
    <text evidence="2">The sequence shown here is derived from an EMBL/GenBank/DDBJ whole genome shotgun (WGS) entry which is preliminary data.</text>
</comment>
<dbReference type="Proteomes" id="UP000549913">
    <property type="component" value="Unassembled WGS sequence"/>
</dbReference>
<dbReference type="SMART" id="SM00829">
    <property type="entry name" value="PKS_ER"/>
    <property type="match status" value="1"/>
</dbReference>
<keyword evidence="3" id="KW-1185">Reference proteome</keyword>
<protein>
    <submittedName>
        <fullName evidence="2">Acrylyl-CoA reductase (NADPH)</fullName>
        <ecNumber evidence="2">1.3.1.-</ecNumber>
    </submittedName>
</protein>
<proteinExistence type="predicted"/>
<evidence type="ECO:0000313" key="3">
    <source>
        <dbReference type="Proteomes" id="UP000549913"/>
    </source>
</evidence>
<dbReference type="SUPFAM" id="SSF51735">
    <property type="entry name" value="NAD(P)-binding Rossmann-fold domains"/>
    <property type="match status" value="1"/>
</dbReference>
<dbReference type="GO" id="GO:0043957">
    <property type="term" value="F:acryloyl-CoA reductase (NADPH) activity"/>
    <property type="evidence" value="ECO:0007669"/>
    <property type="project" value="TreeGrafter"/>
</dbReference>
<dbReference type="Pfam" id="PF08240">
    <property type="entry name" value="ADH_N"/>
    <property type="match status" value="1"/>
</dbReference>
<evidence type="ECO:0000313" key="2">
    <source>
        <dbReference type="EMBL" id="NYD69660.1"/>
    </source>
</evidence>
<dbReference type="InterPro" id="IPR013149">
    <property type="entry name" value="ADH-like_C"/>
</dbReference>
<organism evidence="2 3">
    <name type="scientific">Herbiconiux flava</name>
    <dbReference type="NCBI Taxonomy" id="881268"/>
    <lineage>
        <taxon>Bacteria</taxon>
        <taxon>Bacillati</taxon>
        <taxon>Actinomycetota</taxon>
        <taxon>Actinomycetes</taxon>
        <taxon>Micrococcales</taxon>
        <taxon>Microbacteriaceae</taxon>
        <taxon>Herbiconiux</taxon>
    </lineage>
</organism>
<evidence type="ECO:0000259" key="1">
    <source>
        <dbReference type="SMART" id="SM00829"/>
    </source>
</evidence>
<dbReference type="PANTHER" id="PTHR43677">
    <property type="entry name" value="SHORT-CHAIN DEHYDROGENASE/REDUCTASE"/>
    <property type="match status" value="1"/>
</dbReference>
<reference evidence="2 3" key="1">
    <citation type="submission" date="2020-07" db="EMBL/GenBank/DDBJ databases">
        <title>Sequencing the genomes of 1000 actinobacteria strains.</title>
        <authorList>
            <person name="Klenk H.-P."/>
        </authorList>
    </citation>
    <scope>NUCLEOTIDE SEQUENCE [LARGE SCALE GENOMIC DNA]</scope>
    <source>
        <strain evidence="2 3">DSM 26474</strain>
    </source>
</reference>
<dbReference type="InterPro" id="IPR036291">
    <property type="entry name" value="NAD(P)-bd_dom_sf"/>
</dbReference>
<dbReference type="Gene3D" id="3.40.50.720">
    <property type="entry name" value="NAD(P)-binding Rossmann-like Domain"/>
    <property type="match status" value="1"/>
</dbReference>